<keyword evidence="2" id="KW-1185">Reference proteome</keyword>
<accession>A0ABQ2HSI8</accession>
<name>A0ABQ2HSI8_9PSEU</name>
<reference evidence="2" key="1">
    <citation type="journal article" date="2019" name="Int. J. Syst. Evol. Microbiol.">
        <title>The Global Catalogue of Microorganisms (GCM) 10K type strain sequencing project: providing services to taxonomists for standard genome sequencing and annotation.</title>
        <authorList>
            <consortium name="The Broad Institute Genomics Platform"/>
            <consortium name="The Broad Institute Genome Sequencing Center for Infectious Disease"/>
            <person name="Wu L."/>
            <person name="Ma J."/>
        </authorList>
    </citation>
    <scope>NUCLEOTIDE SEQUENCE [LARGE SCALE GENOMIC DNA]</scope>
    <source>
        <strain evidence="2">CGMCC 4.7319</strain>
    </source>
</reference>
<organism evidence="1 2">
    <name type="scientific">Lentzea pudingi</name>
    <dbReference type="NCBI Taxonomy" id="1789439"/>
    <lineage>
        <taxon>Bacteria</taxon>
        <taxon>Bacillati</taxon>
        <taxon>Actinomycetota</taxon>
        <taxon>Actinomycetes</taxon>
        <taxon>Pseudonocardiales</taxon>
        <taxon>Pseudonocardiaceae</taxon>
        <taxon>Lentzea</taxon>
    </lineage>
</organism>
<protein>
    <submittedName>
        <fullName evidence="1">Uncharacterized protein</fullName>
    </submittedName>
</protein>
<proteinExistence type="predicted"/>
<gene>
    <name evidence="1" type="ORF">GCM10011609_29120</name>
</gene>
<evidence type="ECO:0000313" key="2">
    <source>
        <dbReference type="Proteomes" id="UP000597656"/>
    </source>
</evidence>
<dbReference type="Proteomes" id="UP000597656">
    <property type="component" value="Unassembled WGS sequence"/>
</dbReference>
<comment type="caution">
    <text evidence="1">The sequence shown here is derived from an EMBL/GenBank/DDBJ whole genome shotgun (WGS) entry which is preliminary data.</text>
</comment>
<evidence type="ECO:0000313" key="1">
    <source>
        <dbReference type="EMBL" id="GGM90332.1"/>
    </source>
</evidence>
<sequence>MQIGSQRITHPNLNVNFFGAIEVDIKGGLAQLGPPGVLAWLDPSTSRRPLLARWSRAHLVCRQRSMPGWDECTQPAVT</sequence>
<dbReference type="EMBL" id="BMNC01000003">
    <property type="protein sequence ID" value="GGM90332.1"/>
    <property type="molecule type" value="Genomic_DNA"/>
</dbReference>